<keyword evidence="4" id="KW-0256">Endoplasmic reticulum</keyword>
<comment type="subcellular location">
    <subcellularLocation>
        <location evidence="1">Endoplasmic reticulum membrane</location>
        <topology evidence="1">Multi-pass membrane protein</topology>
    </subcellularLocation>
</comment>
<evidence type="ECO:0000256" key="4">
    <source>
        <dbReference type="ARBA" id="ARBA00022824"/>
    </source>
</evidence>
<keyword evidence="3 8" id="KW-0812">Transmembrane</keyword>
<dbReference type="Gene3D" id="1.20.1540.10">
    <property type="entry name" value="Rhomboid-like"/>
    <property type="match status" value="1"/>
</dbReference>
<feature type="compositionally biased region" description="Basic residues" evidence="7">
    <location>
        <begin position="130"/>
        <end position="139"/>
    </location>
</feature>
<dbReference type="InterPro" id="IPR035952">
    <property type="entry name" value="Rhomboid-like_sf"/>
</dbReference>
<dbReference type="Pfam" id="PF01694">
    <property type="entry name" value="Rhomboid"/>
    <property type="match status" value="1"/>
</dbReference>
<evidence type="ECO:0000256" key="8">
    <source>
        <dbReference type="SAM" id="Phobius"/>
    </source>
</evidence>
<evidence type="ECO:0000256" key="2">
    <source>
        <dbReference type="ARBA" id="ARBA00009045"/>
    </source>
</evidence>
<feature type="transmembrane region" description="Helical" evidence="8">
    <location>
        <begin position="202"/>
        <end position="222"/>
    </location>
</feature>
<keyword evidence="6 8" id="KW-0472">Membrane</keyword>
<keyword evidence="5 8" id="KW-1133">Transmembrane helix</keyword>
<sequence length="263" mass="29400">MRNLEKLLGWLRVALIYILSGCFSSLASGIMLPYHVNTGPTGAHFALFGVVFVDYLQTHEIFTSPWTAILQQSLPIFGVLFVGFLPWLDNYAHVSGFISGVLLSYVFVPYLGFGCVKLPPEILAASRSMTRKKKKKGMKQKVENNNQGKGNDKGEGKKKGRGKKRQKLLSVSGTFGDDDHSERTAAQLEALLCRMKNRRLKVVVCCALLWTALFITLLVVFLKCPLTSCAWCKYLNCLPFTNTMCDKLEVDVHNPTRCIHPHA</sequence>
<accession>A0A3P7MIU7</accession>
<evidence type="ECO:0000256" key="3">
    <source>
        <dbReference type="ARBA" id="ARBA00022692"/>
    </source>
</evidence>
<reference evidence="10 11" key="1">
    <citation type="submission" date="2018-11" db="EMBL/GenBank/DDBJ databases">
        <authorList>
            <consortium name="Pathogen Informatics"/>
        </authorList>
    </citation>
    <scope>NUCLEOTIDE SEQUENCE [LARGE SCALE GENOMIC DNA]</scope>
</reference>
<feature type="domain" description="Peptidase S54 rhomboid" evidence="9">
    <location>
        <begin position="2"/>
        <end position="108"/>
    </location>
</feature>
<organism evidence="10 11">
    <name type="scientific">Dibothriocephalus latus</name>
    <name type="common">Fish tapeworm</name>
    <name type="synonym">Diphyllobothrium latum</name>
    <dbReference type="NCBI Taxonomy" id="60516"/>
    <lineage>
        <taxon>Eukaryota</taxon>
        <taxon>Metazoa</taxon>
        <taxon>Spiralia</taxon>
        <taxon>Lophotrochozoa</taxon>
        <taxon>Platyhelminthes</taxon>
        <taxon>Cestoda</taxon>
        <taxon>Eucestoda</taxon>
        <taxon>Diphyllobothriidea</taxon>
        <taxon>Diphyllobothriidae</taxon>
        <taxon>Dibothriocephalus</taxon>
    </lineage>
</organism>
<evidence type="ECO:0000313" key="10">
    <source>
        <dbReference type="EMBL" id="VDN22368.1"/>
    </source>
</evidence>
<dbReference type="InterPro" id="IPR022764">
    <property type="entry name" value="Peptidase_S54_rhomboid_dom"/>
</dbReference>
<dbReference type="EMBL" id="UYRU01072532">
    <property type="protein sequence ID" value="VDN22368.1"/>
    <property type="molecule type" value="Genomic_DNA"/>
</dbReference>
<dbReference type="GO" id="GO:0005789">
    <property type="term" value="C:endoplasmic reticulum membrane"/>
    <property type="evidence" value="ECO:0007669"/>
    <property type="project" value="UniProtKB-SubCell"/>
</dbReference>
<name>A0A3P7MIU7_DIBLA</name>
<evidence type="ECO:0000313" key="11">
    <source>
        <dbReference type="Proteomes" id="UP000281553"/>
    </source>
</evidence>
<dbReference type="InterPro" id="IPR051512">
    <property type="entry name" value="Inactive_Rhomboid"/>
</dbReference>
<feature type="transmembrane region" description="Helical" evidence="8">
    <location>
        <begin position="68"/>
        <end position="88"/>
    </location>
</feature>
<feature type="transmembrane region" description="Helical" evidence="8">
    <location>
        <begin position="7"/>
        <end position="32"/>
    </location>
</feature>
<dbReference type="GO" id="GO:0042058">
    <property type="term" value="P:regulation of epidermal growth factor receptor signaling pathway"/>
    <property type="evidence" value="ECO:0007669"/>
    <property type="project" value="TreeGrafter"/>
</dbReference>
<proteinExistence type="inferred from homology"/>
<dbReference type="Proteomes" id="UP000281553">
    <property type="component" value="Unassembled WGS sequence"/>
</dbReference>
<protein>
    <recommendedName>
        <fullName evidence="9">Peptidase S54 rhomboid domain-containing protein</fullName>
    </recommendedName>
</protein>
<dbReference type="GO" id="GO:0050708">
    <property type="term" value="P:regulation of protein secretion"/>
    <property type="evidence" value="ECO:0007669"/>
    <property type="project" value="TreeGrafter"/>
</dbReference>
<evidence type="ECO:0000256" key="5">
    <source>
        <dbReference type="ARBA" id="ARBA00022989"/>
    </source>
</evidence>
<gene>
    <name evidence="10" type="ORF">DILT_LOCUS14040</name>
</gene>
<evidence type="ECO:0000256" key="6">
    <source>
        <dbReference type="ARBA" id="ARBA00023136"/>
    </source>
</evidence>
<dbReference type="PANTHER" id="PTHR45965:SF3">
    <property type="entry name" value="INACTIVE RHOMBOID PROTEIN 1"/>
    <property type="match status" value="1"/>
</dbReference>
<evidence type="ECO:0000256" key="7">
    <source>
        <dbReference type="SAM" id="MobiDB-lite"/>
    </source>
</evidence>
<dbReference type="AlphaFoldDB" id="A0A3P7MIU7"/>
<evidence type="ECO:0000259" key="9">
    <source>
        <dbReference type="Pfam" id="PF01694"/>
    </source>
</evidence>
<dbReference type="GO" id="GO:0004252">
    <property type="term" value="F:serine-type endopeptidase activity"/>
    <property type="evidence" value="ECO:0007669"/>
    <property type="project" value="InterPro"/>
</dbReference>
<comment type="similarity">
    <text evidence="2">Belongs to the peptidase S54 family.</text>
</comment>
<feature type="transmembrane region" description="Helical" evidence="8">
    <location>
        <begin position="38"/>
        <end position="56"/>
    </location>
</feature>
<dbReference type="PANTHER" id="PTHR45965">
    <property type="entry name" value="INACTIVE RHOMBOID PROTEIN"/>
    <property type="match status" value="1"/>
</dbReference>
<evidence type="ECO:0000256" key="1">
    <source>
        <dbReference type="ARBA" id="ARBA00004477"/>
    </source>
</evidence>
<dbReference type="SUPFAM" id="SSF144091">
    <property type="entry name" value="Rhomboid-like"/>
    <property type="match status" value="1"/>
</dbReference>
<feature type="region of interest" description="Disordered" evidence="7">
    <location>
        <begin position="130"/>
        <end position="167"/>
    </location>
</feature>
<feature type="compositionally biased region" description="Basic residues" evidence="7">
    <location>
        <begin position="158"/>
        <end position="167"/>
    </location>
</feature>
<keyword evidence="11" id="KW-1185">Reference proteome</keyword>
<dbReference type="OrthoDB" id="2146116at2759"/>